<dbReference type="Proteomes" id="UP000317316">
    <property type="component" value="Unassembled WGS sequence"/>
</dbReference>
<protein>
    <submittedName>
        <fullName evidence="2">Thioredoxin family protein</fullName>
    </submittedName>
</protein>
<dbReference type="RefSeq" id="WP_142540108.1">
    <property type="nucleotide sequence ID" value="NZ_BMIE01000008.1"/>
</dbReference>
<name>A0A544T013_9BACI</name>
<dbReference type="Gene3D" id="3.40.30.10">
    <property type="entry name" value="Glutaredoxin"/>
    <property type="match status" value="1"/>
</dbReference>
<gene>
    <name evidence="2" type="ORF">FG382_17160</name>
</gene>
<dbReference type="OrthoDB" id="5784238at2"/>
<dbReference type="Pfam" id="PF00085">
    <property type="entry name" value="Thioredoxin"/>
    <property type="match status" value="1"/>
</dbReference>
<keyword evidence="3" id="KW-1185">Reference proteome</keyword>
<evidence type="ECO:0000259" key="1">
    <source>
        <dbReference type="Pfam" id="PF00085"/>
    </source>
</evidence>
<comment type="caution">
    <text evidence="2">The sequence shown here is derived from an EMBL/GenBank/DDBJ whole genome shotgun (WGS) entry which is preliminary data.</text>
</comment>
<dbReference type="CDD" id="cd02947">
    <property type="entry name" value="TRX_family"/>
    <property type="match status" value="1"/>
</dbReference>
<sequence>MKEWTREQWEHYKNDNELSLFYLYTPMCGTCMVASKMMQVIEEMLLNPVGQANINYLENLAMEYEIESVPCLLIAKKGHVYKKIYAFQSVPFLLETIKKIDDQAVM</sequence>
<dbReference type="InterPro" id="IPR013766">
    <property type="entry name" value="Thioredoxin_domain"/>
</dbReference>
<reference evidence="2 3" key="1">
    <citation type="submission" date="2019-05" db="EMBL/GenBank/DDBJ databases">
        <title>Psychrobacillus vulpis sp. nov., a new species isolated from feces of a red fox that inhabits in The Tablas de Daimiel Natural Park, Albacete, Spain.</title>
        <authorList>
            <person name="Rodriguez M."/>
            <person name="Reina J.C."/>
            <person name="Bejar V."/>
            <person name="Llamas I."/>
        </authorList>
    </citation>
    <scope>NUCLEOTIDE SEQUENCE [LARGE SCALE GENOMIC DNA]</scope>
    <source>
        <strain evidence="2 3">NEAU-3TGS17</strain>
    </source>
</reference>
<evidence type="ECO:0000313" key="2">
    <source>
        <dbReference type="EMBL" id="TQR10787.1"/>
    </source>
</evidence>
<proteinExistence type="predicted"/>
<dbReference type="AlphaFoldDB" id="A0A544T013"/>
<dbReference type="InterPro" id="IPR036249">
    <property type="entry name" value="Thioredoxin-like_sf"/>
</dbReference>
<organism evidence="2 3">
    <name type="scientific">Psychrobacillus lasiicapitis</name>
    <dbReference type="NCBI Taxonomy" id="1636719"/>
    <lineage>
        <taxon>Bacteria</taxon>
        <taxon>Bacillati</taxon>
        <taxon>Bacillota</taxon>
        <taxon>Bacilli</taxon>
        <taxon>Bacillales</taxon>
        <taxon>Bacillaceae</taxon>
        <taxon>Psychrobacillus</taxon>
    </lineage>
</organism>
<dbReference type="SUPFAM" id="SSF52833">
    <property type="entry name" value="Thioredoxin-like"/>
    <property type="match status" value="1"/>
</dbReference>
<feature type="domain" description="Thioredoxin" evidence="1">
    <location>
        <begin position="4"/>
        <end position="88"/>
    </location>
</feature>
<accession>A0A544T013</accession>
<dbReference type="EMBL" id="VDGH01000010">
    <property type="protein sequence ID" value="TQR10787.1"/>
    <property type="molecule type" value="Genomic_DNA"/>
</dbReference>
<evidence type="ECO:0000313" key="3">
    <source>
        <dbReference type="Proteomes" id="UP000317316"/>
    </source>
</evidence>